<name>A0A846Z060_9ACTN</name>
<dbReference type="Proteomes" id="UP000579250">
    <property type="component" value="Unassembled WGS sequence"/>
</dbReference>
<gene>
    <name evidence="1" type="ORF">HGB48_08405</name>
</gene>
<dbReference type="InterPro" id="IPR029063">
    <property type="entry name" value="SAM-dependent_MTases_sf"/>
</dbReference>
<dbReference type="PIRSF" id="PIRSF017393">
    <property type="entry name" value="MTase_SAV2177"/>
    <property type="match status" value="1"/>
</dbReference>
<dbReference type="Pfam" id="PF04672">
    <property type="entry name" value="Methyltransf_19"/>
    <property type="match status" value="1"/>
</dbReference>
<dbReference type="CDD" id="cd02440">
    <property type="entry name" value="AdoMet_MTases"/>
    <property type="match status" value="1"/>
</dbReference>
<dbReference type="Gene3D" id="3.40.50.150">
    <property type="entry name" value="Vaccinia Virus protein VP39"/>
    <property type="match status" value="1"/>
</dbReference>
<evidence type="ECO:0000313" key="2">
    <source>
        <dbReference type="Proteomes" id="UP000579250"/>
    </source>
</evidence>
<dbReference type="SUPFAM" id="SSF53335">
    <property type="entry name" value="S-adenosyl-L-methionine-dependent methyltransferases"/>
    <property type="match status" value="1"/>
</dbReference>
<evidence type="ECO:0000313" key="1">
    <source>
        <dbReference type="EMBL" id="NKZ03766.1"/>
    </source>
</evidence>
<organism evidence="1 2">
    <name type="scientific">Actinomadura latina</name>
    <dbReference type="NCBI Taxonomy" id="163603"/>
    <lineage>
        <taxon>Bacteria</taxon>
        <taxon>Bacillati</taxon>
        <taxon>Actinomycetota</taxon>
        <taxon>Actinomycetes</taxon>
        <taxon>Streptosporangiales</taxon>
        <taxon>Thermomonosporaceae</taxon>
        <taxon>Actinomadura</taxon>
    </lineage>
</organism>
<dbReference type="InterPro" id="IPR006764">
    <property type="entry name" value="SAM_dep_MeTrfase_SAV2177_type"/>
</dbReference>
<keyword evidence="2" id="KW-1185">Reference proteome</keyword>
<dbReference type="AlphaFoldDB" id="A0A846Z060"/>
<dbReference type="EMBL" id="JAAXPI010000007">
    <property type="protein sequence ID" value="NKZ03766.1"/>
    <property type="molecule type" value="Genomic_DNA"/>
</dbReference>
<proteinExistence type="predicted"/>
<evidence type="ECO:0008006" key="3">
    <source>
        <dbReference type="Google" id="ProtNLM"/>
    </source>
</evidence>
<accession>A0A846Z060</accession>
<protein>
    <recommendedName>
        <fullName evidence="3">SAM-dependent methyltransferase</fullName>
    </recommendedName>
</protein>
<sequence length="284" mass="30886">MIYDCFQRHIAHGRREPSVPQEPGVPQGIDPNTPNVARMYDYVLGGKDNYAADRELSGHLIASIPDGVEALRANRRFLGRAIAYVAEQGIDQFIDLGAGLPNQGNVHEIAQGIHPHARVVYVDIDPIVIVHARALLAADDRTAAIQADMRTPETVFASDAVARLIDFDRPLGVIFNAMLHFITDDEDPAGIVAAFTDRLAPGSHLVISHSTLDDRPADLVQIIEAAYENASATMNFRDHDQILRLFNGLSLVEPGLVKVNRWRTDATEAAASGGAWVYGGVAVK</sequence>
<comment type="caution">
    <text evidence="1">The sequence shown here is derived from an EMBL/GenBank/DDBJ whole genome shotgun (WGS) entry which is preliminary data.</text>
</comment>
<reference evidence="1 2" key="1">
    <citation type="submission" date="2020-04" db="EMBL/GenBank/DDBJ databases">
        <title>MicrobeNet Type strains.</title>
        <authorList>
            <person name="Nicholson A.C."/>
        </authorList>
    </citation>
    <scope>NUCLEOTIDE SEQUENCE [LARGE SCALE GENOMIC DNA]</scope>
    <source>
        <strain evidence="1 2">ATCC BAA-277</strain>
    </source>
</reference>